<accession>A0A8S5RSZ3</accession>
<evidence type="ECO:0000313" key="1">
    <source>
        <dbReference type="EMBL" id="DAE92582.1"/>
    </source>
</evidence>
<name>A0A8S5RSZ3_9CAUD</name>
<dbReference type="EMBL" id="BK057803">
    <property type="protein sequence ID" value="DAE92582.1"/>
    <property type="molecule type" value="Genomic_DNA"/>
</dbReference>
<organism evidence="1">
    <name type="scientific">Siphoviridae sp. ctQjT5</name>
    <dbReference type="NCBI Taxonomy" id="2827572"/>
    <lineage>
        <taxon>Viruses</taxon>
        <taxon>Duplodnaviria</taxon>
        <taxon>Heunggongvirae</taxon>
        <taxon>Uroviricota</taxon>
        <taxon>Caudoviricetes</taxon>
    </lineage>
</organism>
<sequence length="165" mass="18360">MTQIKHTLTTQKHRTMAVLTWGIGSLESTVSENGAPKTGSQWKKLDIPTQDSLRVETKEGETIEAKDEAGNIVDSRTSPSTYEIIFDTFVKKGVALPFTDKDGIIDGEHAFRYIPEDPTCQGWQADRTTVSSSILFSTKEGAKYRYKVKVLKPKTGNAFKMQVIS</sequence>
<proteinExistence type="predicted"/>
<protein>
    <submittedName>
        <fullName evidence="1">Uncharacterized protein</fullName>
    </submittedName>
</protein>
<reference evidence="1" key="1">
    <citation type="journal article" date="2021" name="Proc. Natl. Acad. Sci. U.S.A.">
        <title>A Catalog of Tens of Thousands of Viruses from Human Metagenomes Reveals Hidden Associations with Chronic Diseases.</title>
        <authorList>
            <person name="Tisza M.J."/>
            <person name="Buck C.B."/>
        </authorList>
    </citation>
    <scope>NUCLEOTIDE SEQUENCE</scope>
    <source>
        <strain evidence="1">CtQjT5</strain>
    </source>
</reference>